<evidence type="ECO:0000256" key="2">
    <source>
        <dbReference type="ARBA" id="ARBA00023150"/>
    </source>
</evidence>
<dbReference type="SUPFAM" id="SSF55040">
    <property type="entry name" value="Molybdenum cofactor biosynthesis protein C, MoaC"/>
    <property type="match status" value="1"/>
</dbReference>
<reference evidence="4" key="2">
    <citation type="journal article" date="2015" name="ISME J.">
        <title>A new class of marine Euryarchaeota group II from the Mediterranean deep chlorophyll maximum.</title>
        <authorList>
            <person name="Martin-Cuadrado A.B."/>
            <person name="Garcia-Heredia I."/>
            <person name="Molto A.G."/>
            <person name="Lopez-Ubeda R."/>
            <person name="Kimes N."/>
            <person name="Lopez-Garcia P."/>
            <person name="Moreira D."/>
            <person name="Rodriguez-Valera F."/>
        </authorList>
    </citation>
    <scope>NUCLEOTIDE SEQUENCE</scope>
</reference>
<keyword evidence="2" id="KW-0501">Molybdenum cofactor biosynthesis</keyword>
<name>A0A1B1TF31_9ARCH</name>
<sequence>MNKKIKAIVEIGKKPIIERRASATGIVSLSKQSFEAINNGSVAKGDVIQASTIAVIQAVKETPRIIPHCHPIPLEGCDVDWSWEGQNLRCTVSVSAHYKTGIEMEALTGVCAGLLCALDMVKSLEKDENGQYPETIISDVKVIEKFKN</sequence>
<dbReference type="GO" id="GO:0006777">
    <property type="term" value="P:Mo-molybdopterin cofactor biosynthetic process"/>
    <property type="evidence" value="ECO:0007669"/>
    <property type="project" value="UniProtKB-KW"/>
</dbReference>
<organism evidence="4">
    <name type="scientific">uncultured Poseidoniia archaeon</name>
    <dbReference type="NCBI Taxonomy" id="1697135"/>
    <lineage>
        <taxon>Archaea</taxon>
        <taxon>Methanobacteriati</taxon>
        <taxon>Thermoplasmatota</taxon>
        <taxon>Candidatus Poseidoniia</taxon>
        <taxon>environmental samples</taxon>
    </lineage>
</organism>
<dbReference type="Gene3D" id="3.30.70.640">
    <property type="entry name" value="Molybdopterin cofactor biosynthesis C (MoaC) domain"/>
    <property type="match status" value="1"/>
</dbReference>
<accession>A0A1B1TF31</accession>
<feature type="domain" description="Molybdopterin cofactor biosynthesis C (MoaC)" evidence="3">
    <location>
        <begin position="9"/>
        <end position="146"/>
    </location>
</feature>
<evidence type="ECO:0000256" key="1">
    <source>
        <dbReference type="ARBA" id="ARBA00005046"/>
    </source>
</evidence>
<dbReference type="NCBIfam" id="NF008999">
    <property type="entry name" value="PRK12343.1"/>
    <property type="match status" value="1"/>
</dbReference>
<protein>
    <submittedName>
        <fullName evidence="4">Molybdenum cofactor biosynthesis protein C</fullName>
    </submittedName>
</protein>
<comment type="pathway">
    <text evidence="1">Cofactor biosynthesis; molybdopterin biosynthesis.</text>
</comment>
<evidence type="ECO:0000313" key="4">
    <source>
        <dbReference type="EMBL" id="ANV80883.1"/>
    </source>
</evidence>
<reference evidence="4" key="1">
    <citation type="submission" date="2014-11" db="EMBL/GenBank/DDBJ databases">
        <authorList>
            <person name="Zhu J."/>
            <person name="Qi W."/>
            <person name="Song R."/>
        </authorList>
    </citation>
    <scope>NUCLEOTIDE SEQUENCE</scope>
</reference>
<dbReference type="AlphaFoldDB" id="A0A1B1TF31"/>
<proteinExistence type="predicted"/>
<dbReference type="UniPathway" id="UPA00344"/>
<dbReference type="InterPro" id="IPR036522">
    <property type="entry name" value="MoaC_sf"/>
</dbReference>
<dbReference type="InterPro" id="IPR002820">
    <property type="entry name" value="Mopterin_CF_biosynth-C_dom"/>
</dbReference>
<dbReference type="EMBL" id="KP211911">
    <property type="protein sequence ID" value="ANV80883.1"/>
    <property type="molecule type" value="Genomic_DNA"/>
</dbReference>
<evidence type="ECO:0000259" key="3">
    <source>
        <dbReference type="Pfam" id="PF01967"/>
    </source>
</evidence>
<dbReference type="Pfam" id="PF01967">
    <property type="entry name" value="MoaC"/>
    <property type="match status" value="1"/>
</dbReference>